<gene>
    <name evidence="1" type="ORF">J2S01_002910</name>
</gene>
<reference evidence="1 2" key="1">
    <citation type="submission" date="2023-07" db="EMBL/GenBank/DDBJ databases">
        <title>Genomic Encyclopedia of Type Strains, Phase IV (KMG-IV): sequencing the most valuable type-strain genomes for metagenomic binning, comparative biology and taxonomic classification.</title>
        <authorList>
            <person name="Goeker M."/>
        </authorList>
    </citation>
    <scope>NUCLEOTIDE SEQUENCE [LARGE SCALE GENOMIC DNA]</scope>
    <source>
        <strain evidence="1 2">DSM 16980</strain>
    </source>
</reference>
<comment type="caution">
    <text evidence="1">The sequence shown here is derived from an EMBL/GenBank/DDBJ whole genome shotgun (WGS) entry which is preliminary data.</text>
</comment>
<protein>
    <submittedName>
        <fullName evidence="1">Uncharacterized protein</fullName>
    </submittedName>
</protein>
<dbReference type="EMBL" id="JAUSUE010000032">
    <property type="protein sequence ID" value="MDQ0205170.1"/>
    <property type="molecule type" value="Genomic_DNA"/>
</dbReference>
<name>A0ABT9YCH5_9FIRM</name>
<evidence type="ECO:0000313" key="2">
    <source>
        <dbReference type="Proteomes" id="UP001239167"/>
    </source>
</evidence>
<evidence type="ECO:0000313" key="1">
    <source>
        <dbReference type="EMBL" id="MDQ0205170.1"/>
    </source>
</evidence>
<organism evidence="1 2">
    <name type="scientific">Pectinatus haikarae</name>
    <dbReference type="NCBI Taxonomy" id="349096"/>
    <lineage>
        <taxon>Bacteria</taxon>
        <taxon>Bacillati</taxon>
        <taxon>Bacillota</taxon>
        <taxon>Negativicutes</taxon>
        <taxon>Selenomonadales</taxon>
        <taxon>Selenomonadaceae</taxon>
        <taxon>Pectinatus</taxon>
    </lineage>
</organism>
<proteinExistence type="predicted"/>
<accession>A0ABT9YCH5</accession>
<dbReference type="Proteomes" id="UP001239167">
    <property type="component" value="Unassembled WGS sequence"/>
</dbReference>
<sequence>MERVLKYAAVQPHPGFIPEKARRIQQRAEELLNMQTFSCTASELHPAKPALAYSDTGKLQKFITWYKNRNS</sequence>
<dbReference type="RefSeq" id="WP_196604404.1">
    <property type="nucleotide sequence ID" value="NZ_CP116940.1"/>
</dbReference>
<keyword evidence="2" id="KW-1185">Reference proteome</keyword>